<protein>
    <submittedName>
        <fullName evidence="2">Transposase IS66 family protein</fullName>
    </submittedName>
</protein>
<dbReference type="Proteomes" id="UP000044071">
    <property type="component" value="Unassembled WGS sequence"/>
</dbReference>
<name>A0A078KYK6_9GAMM</name>
<evidence type="ECO:0000259" key="1">
    <source>
        <dbReference type="Pfam" id="PF03050"/>
    </source>
</evidence>
<feature type="domain" description="Transposase IS66 central" evidence="1">
    <location>
        <begin position="78"/>
        <end position="163"/>
    </location>
</feature>
<evidence type="ECO:0000313" key="3">
    <source>
        <dbReference type="Proteomes" id="UP000044071"/>
    </source>
</evidence>
<proteinExistence type="predicted"/>
<keyword evidence="3" id="KW-1185">Reference proteome</keyword>
<dbReference type="eggNOG" id="ENOG5033VPK">
    <property type="taxonomic scope" value="Bacteria"/>
</dbReference>
<dbReference type="EMBL" id="CCSB01000001">
    <property type="protein sequence ID" value="CDZ76859.1"/>
    <property type="molecule type" value="Genomic_DNA"/>
</dbReference>
<reference evidence="2 3" key="1">
    <citation type="submission" date="2014-06" db="EMBL/GenBank/DDBJ databases">
        <authorList>
            <person name="Urmite Genomes Urmite Genomes"/>
        </authorList>
    </citation>
    <scope>NUCLEOTIDE SEQUENCE [LARGE SCALE GENOMIC DNA]</scope>
</reference>
<gene>
    <name evidence="2" type="ORF">BN59_01135</name>
</gene>
<evidence type="ECO:0000313" key="2">
    <source>
        <dbReference type="EMBL" id="CDZ76859.1"/>
    </source>
</evidence>
<dbReference type="STRING" id="1034943.BN59_01135"/>
<dbReference type="AlphaFoldDB" id="A0A078KYK6"/>
<organism evidence="2 3">
    <name type="scientific">Legionella massiliensis</name>
    <dbReference type="NCBI Taxonomy" id="1034943"/>
    <lineage>
        <taxon>Bacteria</taxon>
        <taxon>Pseudomonadati</taxon>
        <taxon>Pseudomonadota</taxon>
        <taxon>Gammaproteobacteria</taxon>
        <taxon>Legionellales</taxon>
        <taxon>Legionellaceae</taxon>
        <taxon>Legionella</taxon>
    </lineage>
</organism>
<dbReference type="InterPro" id="IPR004291">
    <property type="entry name" value="Transposase_IS66_central"/>
</dbReference>
<sequence>MYAHANEHIIPHESLCAGNPCQLACGGTLYRITPGILINIKGQNLASVNKYWLEKLRCALCNEVFSATIPKQVSKEKYHPSFKAMLAIQKYYMAMPFHRQDYFRSLLGFPIAASTQWQLMEELASCALLVSPALEKMAANGSLIHNDDTVVRIVGVIDNNRQNPGQKRTGMYTTSILAQNGAHKIFYNSKRHSGENMAGLLNKDELSRCVMH</sequence>
<dbReference type="Pfam" id="PF03050">
    <property type="entry name" value="DDE_Tnp_IS66"/>
    <property type="match status" value="1"/>
</dbReference>
<accession>A0A078KYK6</accession>